<evidence type="ECO:0000313" key="1">
    <source>
        <dbReference type="EMBL" id="RKS26036.1"/>
    </source>
</evidence>
<evidence type="ECO:0000313" key="2">
    <source>
        <dbReference type="Proteomes" id="UP000277579"/>
    </source>
</evidence>
<comment type="caution">
    <text evidence="1">The sequence shown here is derived from an EMBL/GenBank/DDBJ whole genome shotgun (WGS) entry which is preliminary data.</text>
</comment>
<reference evidence="1 2" key="1">
    <citation type="submission" date="2018-10" db="EMBL/GenBank/DDBJ databases">
        <title>Genomic Encyclopedia of Archaeal and Bacterial Type Strains, Phase II (KMG-II): from individual species to whole genera.</title>
        <authorList>
            <person name="Goeker M."/>
        </authorList>
    </citation>
    <scope>NUCLEOTIDE SEQUENCE [LARGE SCALE GENOMIC DNA]</scope>
    <source>
        <strain evidence="1 2">DSM 29537</strain>
    </source>
</reference>
<dbReference type="AlphaFoldDB" id="A0A495MJ74"/>
<protein>
    <recommendedName>
        <fullName evidence="3">DUF3078 family protein</fullName>
    </recommendedName>
</protein>
<name>A0A495MJ74_9FLAO</name>
<sequence>MKTAKITDFCIFLKFNTPVMRLSSLTLGLFLLFSINSIAQSVDTIQSKKLDSAIVKKVTHWEKKNVIGFDLNEIAFVNWSAGGNSAISGLLKGTFTRKYENGNVKWLNELIVRYGVSKQDGVELRKTDDAFQFNSTFGYRRDTTSNWFHSAKFNFNTQFTSGYAYPNTDLAISKPFAPAYTFLGVGAEYNNKKKNLQLYISPLTLKNTLVLDQRLADQGAFGVDKAVYDEVTGAMISEGKNSRTELGFLFTSGYKKELFKNINFENKLNLYTDYINNFGNIDVDWQVQLDFIVNKYVRANINTHLIYDHDIKAKEEINGEQVIVGPKVQFKQMLGVGLIYSF</sequence>
<evidence type="ECO:0008006" key="3">
    <source>
        <dbReference type="Google" id="ProtNLM"/>
    </source>
</evidence>
<organism evidence="1 2">
    <name type="scientific">Flavobacterium endophyticum</name>
    <dbReference type="NCBI Taxonomy" id="1540163"/>
    <lineage>
        <taxon>Bacteria</taxon>
        <taxon>Pseudomonadati</taxon>
        <taxon>Bacteroidota</taxon>
        <taxon>Flavobacteriia</taxon>
        <taxon>Flavobacteriales</taxon>
        <taxon>Flavobacteriaceae</taxon>
        <taxon>Flavobacterium</taxon>
    </lineage>
</organism>
<dbReference type="EMBL" id="RBLC01000001">
    <property type="protein sequence ID" value="RKS26036.1"/>
    <property type="molecule type" value="Genomic_DNA"/>
</dbReference>
<keyword evidence="2" id="KW-1185">Reference proteome</keyword>
<proteinExistence type="predicted"/>
<dbReference type="Pfam" id="PF11276">
    <property type="entry name" value="DUF3078"/>
    <property type="match status" value="1"/>
</dbReference>
<accession>A0A495MJ74</accession>
<gene>
    <name evidence="1" type="ORF">CLV94_1087</name>
</gene>
<dbReference type="Proteomes" id="UP000277579">
    <property type="component" value="Unassembled WGS sequence"/>
</dbReference>
<dbReference type="InterPro" id="IPR021428">
    <property type="entry name" value="DUF3078"/>
</dbReference>